<dbReference type="VEuPathDB" id="FungiDB:PTTG_30400"/>
<name>A0A180FZA0_PUCT1</name>
<feature type="region of interest" description="Disordered" evidence="1">
    <location>
        <begin position="1"/>
        <end position="22"/>
    </location>
</feature>
<accession>A0A180FZA0</accession>
<dbReference type="Proteomes" id="UP000005240">
    <property type="component" value="Unassembled WGS sequence"/>
</dbReference>
<reference evidence="3 4" key="3">
    <citation type="journal article" date="2017" name="G3 (Bethesda)">
        <title>Comparative analysis highlights variable genome content of wheat rusts and divergence of the mating loci.</title>
        <authorList>
            <person name="Cuomo C.A."/>
            <person name="Bakkeren G."/>
            <person name="Khalil H.B."/>
            <person name="Panwar V."/>
            <person name="Joly D."/>
            <person name="Linning R."/>
            <person name="Sakthikumar S."/>
            <person name="Song X."/>
            <person name="Adiconis X."/>
            <person name="Fan L."/>
            <person name="Goldberg J.M."/>
            <person name="Levin J.Z."/>
            <person name="Young S."/>
            <person name="Zeng Q."/>
            <person name="Anikster Y."/>
            <person name="Bruce M."/>
            <person name="Wang M."/>
            <person name="Yin C."/>
            <person name="McCallum B."/>
            <person name="Szabo L.J."/>
            <person name="Hulbert S."/>
            <person name="Chen X."/>
            <person name="Fellers J.P."/>
        </authorList>
    </citation>
    <scope>NUCLEOTIDE SEQUENCE</scope>
    <source>
        <strain evidence="3">isolate 1-1 / race 1 (BBBD)</strain>
        <strain evidence="4">Isolate 1-1 / race 1 (BBBD)</strain>
    </source>
</reference>
<gene>
    <name evidence="2" type="ORF">PTTG_30400</name>
</gene>
<proteinExistence type="predicted"/>
<reference evidence="3" key="4">
    <citation type="submission" date="2025-05" db="UniProtKB">
        <authorList>
            <consortium name="EnsemblFungi"/>
        </authorList>
    </citation>
    <scope>IDENTIFICATION</scope>
    <source>
        <strain evidence="3">isolate 1-1 / race 1 (BBBD)</strain>
    </source>
</reference>
<dbReference type="EnsemblFungi" id="PTTG_30400-t43_1">
    <property type="protein sequence ID" value="PTTG_30400-t43_1-p1"/>
    <property type="gene ID" value="PTTG_30400"/>
</dbReference>
<evidence type="ECO:0000313" key="3">
    <source>
        <dbReference type="EnsemblFungi" id="PTTG_30400-t43_1-p1"/>
    </source>
</evidence>
<dbReference type="AlphaFoldDB" id="A0A180FZA0"/>
<reference evidence="2" key="2">
    <citation type="submission" date="2016-05" db="EMBL/GenBank/DDBJ databases">
        <title>Comparative analysis highlights variable genome content of wheat rusts and divergence of the mating loci.</title>
        <authorList>
            <person name="Cuomo C.A."/>
            <person name="Bakkeren G."/>
            <person name="Szabo L."/>
            <person name="Khalil H."/>
            <person name="Joly D."/>
            <person name="Goldberg J."/>
            <person name="Young S."/>
            <person name="Zeng Q."/>
            <person name="Fellers J."/>
        </authorList>
    </citation>
    <scope>NUCLEOTIDE SEQUENCE [LARGE SCALE GENOMIC DNA]</scope>
    <source>
        <strain evidence="2">1-1 BBBD Race 1</strain>
    </source>
</reference>
<sequence length="56" mass="6019">MYDLGNAIHSTPKGVGKQKAAHTSFPSDFPAWATPIKKVTPIDLRTVISSGKQRAP</sequence>
<evidence type="ECO:0000313" key="2">
    <source>
        <dbReference type="EMBL" id="OAV85602.1"/>
    </source>
</evidence>
<keyword evidence="4" id="KW-1185">Reference proteome</keyword>
<reference evidence="2" key="1">
    <citation type="submission" date="2009-11" db="EMBL/GenBank/DDBJ databases">
        <authorList>
            <consortium name="The Broad Institute Genome Sequencing Platform"/>
            <person name="Ward D."/>
            <person name="Feldgarden M."/>
            <person name="Earl A."/>
            <person name="Young S.K."/>
            <person name="Zeng Q."/>
            <person name="Koehrsen M."/>
            <person name="Alvarado L."/>
            <person name="Berlin A."/>
            <person name="Bochicchio J."/>
            <person name="Borenstein D."/>
            <person name="Chapman S.B."/>
            <person name="Chen Z."/>
            <person name="Engels R."/>
            <person name="Freedman E."/>
            <person name="Gellesch M."/>
            <person name="Goldberg J."/>
            <person name="Griggs A."/>
            <person name="Gujja S."/>
            <person name="Heilman E."/>
            <person name="Heiman D."/>
            <person name="Hepburn T."/>
            <person name="Howarth C."/>
            <person name="Jen D."/>
            <person name="Larson L."/>
            <person name="Lewis B."/>
            <person name="Mehta T."/>
            <person name="Park D."/>
            <person name="Pearson M."/>
            <person name="Roberts A."/>
            <person name="Saif S."/>
            <person name="Shea T."/>
            <person name="Shenoy N."/>
            <person name="Sisk P."/>
            <person name="Stolte C."/>
            <person name="Sykes S."/>
            <person name="Thomson T."/>
            <person name="Walk T."/>
            <person name="White J."/>
            <person name="Yandava C."/>
            <person name="Izard J."/>
            <person name="Baranova O.V."/>
            <person name="Blanton J.M."/>
            <person name="Tanner A.C."/>
            <person name="Dewhirst F.E."/>
            <person name="Haas B."/>
            <person name="Nusbaum C."/>
            <person name="Birren B."/>
        </authorList>
    </citation>
    <scope>NUCLEOTIDE SEQUENCE [LARGE SCALE GENOMIC DNA]</scope>
    <source>
        <strain evidence="2">1-1 BBBD Race 1</strain>
    </source>
</reference>
<dbReference type="EMBL" id="ADAS02003398">
    <property type="protein sequence ID" value="OAV85602.1"/>
    <property type="molecule type" value="Genomic_DNA"/>
</dbReference>
<evidence type="ECO:0000313" key="4">
    <source>
        <dbReference type="Proteomes" id="UP000005240"/>
    </source>
</evidence>
<evidence type="ECO:0000256" key="1">
    <source>
        <dbReference type="SAM" id="MobiDB-lite"/>
    </source>
</evidence>
<feature type="non-terminal residue" evidence="2">
    <location>
        <position position="56"/>
    </location>
</feature>
<organism evidence="2">
    <name type="scientific">Puccinia triticina (isolate 1-1 / race 1 (BBBD))</name>
    <name type="common">Brown leaf rust fungus</name>
    <dbReference type="NCBI Taxonomy" id="630390"/>
    <lineage>
        <taxon>Eukaryota</taxon>
        <taxon>Fungi</taxon>
        <taxon>Dikarya</taxon>
        <taxon>Basidiomycota</taxon>
        <taxon>Pucciniomycotina</taxon>
        <taxon>Pucciniomycetes</taxon>
        <taxon>Pucciniales</taxon>
        <taxon>Pucciniaceae</taxon>
        <taxon>Puccinia</taxon>
    </lineage>
</organism>
<protein>
    <submittedName>
        <fullName evidence="2 3">Uncharacterized protein</fullName>
    </submittedName>
</protein>